<proteinExistence type="predicted"/>
<reference evidence="2" key="1">
    <citation type="journal article" date="2019" name="Int. J. Syst. Evol. Microbiol.">
        <title>The Global Catalogue of Microorganisms (GCM) 10K type strain sequencing project: providing services to taxonomists for standard genome sequencing and annotation.</title>
        <authorList>
            <consortium name="The Broad Institute Genomics Platform"/>
            <consortium name="The Broad Institute Genome Sequencing Center for Infectious Disease"/>
            <person name="Wu L."/>
            <person name="Ma J."/>
        </authorList>
    </citation>
    <scope>NUCLEOTIDE SEQUENCE [LARGE SCALE GENOMIC DNA]</scope>
    <source>
        <strain evidence="2">CCUG 49339</strain>
    </source>
</reference>
<comment type="caution">
    <text evidence="1">The sequence shown here is derived from an EMBL/GenBank/DDBJ whole genome shotgun (WGS) entry which is preliminary data.</text>
</comment>
<name>A0ABW4LMD9_9BACI</name>
<evidence type="ECO:0000313" key="2">
    <source>
        <dbReference type="Proteomes" id="UP001597214"/>
    </source>
</evidence>
<gene>
    <name evidence="1" type="ORF">ACFSCX_06770</name>
</gene>
<protein>
    <recommendedName>
        <fullName evidence="3">DUF4145 domain-containing protein</fullName>
    </recommendedName>
</protein>
<evidence type="ECO:0008006" key="3">
    <source>
        <dbReference type="Google" id="ProtNLM"/>
    </source>
</evidence>
<accession>A0ABW4LMD9</accession>
<evidence type="ECO:0000313" key="1">
    <source>
        <dbReference type="EMBL" id="MFD1736267.1"/>
    </source>
</evidence>
<dbReference type="RefSeq" id="WP_377927415.1">
    <property type="nucleotide sequence ID" value="NZ_JBHUEM010000005.1"/>
</dbReference>
<sequence>MWKQTKRTIVDGLVATYGVVNIGEKVDNFIELGIQPLSIIAYHNVYFQQVKDSYIMGSYYPALTGACSLGERILNHLILTLRDHHKGTPEYQKVFRKKSFDNWDIVISTLEAWGIFTPDVVSAFNKLKLIRNKSIHFNLETENSEQVKKDALEAIHLLTDIISFQFSAFYKGQPWLIPGMYQNRGIIKKGAENLPFVKEILVPNSEKLGYAYIW</sequence>
<keyword evidence="2" id="KW-1185">Reference proteome</keyword>
<dbReference type="EMBL" id="JBHUEM010000005">
    <property type="protein sequence ID" value="MFD1736267.1"/>
    <property type="molecule type" value="Genomic_DNA"/>
</dbReference>
<organism evidence="1 2">
    <name type="scientific">Bacillus salitolerans</name>
    <dbReference type="NCBI Taxonomy" id="1437434"/>
    <lineage>
        <taxon>Bacteria</taxon>
        <taxon>Bacillati</taxon>
        <taxon>Bacillota</taxon>
        <taxon>Bacilli</taxon>
        <taxon>Bacillales</taxon>
        <taxon>Bacillaceae</taxon>
        <taxon>Bacillus</taxon>
    </lineage>
</organism>
<dbReference type="Proteomes" id="UP001597214">
    <property type="component" value="Unassembled WGS sequence"/>
</dbReference>